<gene>
    <name evidence="2" type="ORF">WT26_03160</name>
</gene>
<feature type="domain" description="TfoX N-terminal" evidence="1">
    <location>
        <begin position="21"/>
        <end position="106"/>
    </location>
</feature>
<dbReference type="RefSeq" id="WP_060076345.1">
    <property type="nucleotide sequence ID" value="NZ_CP013442.1"/>
</dbReference>
<sequence length="116" mass="12643">MHHDPGQLQAPVMLAAPDPNAISFRPMFGGVMAYANGKPFASLSNVGLAIKLDPVHYAALLQERGARPLRYEPASPPSRQYVLVPDAMLDDTARLSVWLAHSIRFAGQPGKPSRKR</sequence>
<evidence type="ECO:0000259" key="1">
    <source>
        <dbReference type="Pfam" id="PF04993"/>
    </source>
</evidence>
<dbReference type="InterPro" id="IPR007076">
    <property type="entry name" value="TfoX_N"/>
</dbReference>
<evidence type="ECO:0000313" key="2">
    <source>
        <dbReference type="EMBL" id="AOK15036.1"/>
    </source>
</evidence>
<protein>
    <recommendedName>
        <fullName evidence="1">TfoX N-terminal domain-containing protein</fullName>
    </recommendedName>
</protein>
<dbReference type="EMBL" id="CP013442">
    <property type="protein sequence ID" value="AOK15036.1"/>
    <property type="molecule type" value="Genomic_DNA"/>
</dbReference>
<dbReference type="Proteomes" id="UP000094776">
    <property type="component" value="Chromosome 3"/>
</dbReference>
<evidence type="ECO:0000313" key="3">
    <source>
        <dbReference type="Proteomes" id="UP000094776"/>
    </source>
</evidence>
<accession>A0A1B4PM97</accession>
<organism evidence="2 3">
    <name type="scientific">Burkholderia cepacia</name>
    <name type="common">Pseudomonas cepacia</name>
    <dbReference type="NCBI Taxonomy" id="292"/>
    <lineage>
        <taxon>Bacteria</taxon>
        <taxon>Pseudomonadati</taxon>
        <taxon>Pseudomonadota</taxon>
        <taxon>Betaproteobacteria</taxon>
        <taxon>Burkholderiales</taxon>
        <taxon>Burkholderiaceae</taxon>
        <taxon>Burkholderia</taxon>
        <taxon>Burkholderia cepacia complex</taxon>
    </lineage>
</organism>
<name>A0A1B4PM97_BURCE</name>
<dbReference type="Pfam" id="PF04993">
    <property type="entry name" value="TfoX_N"/>
    <property type="match status" value="1"/>
</dbReference>
<dbReference type="SUPFAM" id="SSF159894">
    <property type="entry name" value="YgaC/TfoX-N like"/>
    <property type="match status" value="1"/>
</dbReference>
<dbReference type="Gene3D" id="3.30.1460.30">
    <property type="entry name" value="YgaC/TfoX-N like chaperone"/>
    <property type="match status" value="1"/>
</dbReference>
<dbReference type="AlphaFoldDB" id="A0A1B4PM97"/>
<proteinExistence type="predicted"/>
<reference evidence="2 3" key="1">
    <citation type="submission" date="2015-12" db="EMBL/GenBank/DDBJ databases">
        <title>Diversity of Burkholderia near neighbor genomes.</title>
        <authorList>
            <person name="Sahl J."/>
            <person name="Wagner D."/>
            <person name="Keim P."/>
        </authorList>
    </citation>
    <scope>NUCLEOTIDE SEQUENCE [LARGE SCALE GENOMIC DNA]</scope>
    <source>
        <strain evidence="2 3">MSMB1184WGS</strain>
    </source>
</reference>